<accession>A0A848MHN7</accession>
<reference evidence="1 2" key="1">
    <citation type="submission" date="2020-01" db="EMBL/GenBank/DDBJ databases">
        <authorList>
            <person name="Lee S.D."/>
        </authorList>
    </citation>
    <scope>NUCLEOTIDE SEQUENCE [LARGE SCALE GENOMIC DNA]</scope>
    <source>
        <strain evidence="1 2">SAP-1</strain>
    </source>
</reference>
<dbReference type="PANTHER" id="PTHR37519:SF1">
    <property type="entry name" value="DIHYDROXYBIPHENYL DIOXYGENASE DOMAIN-CONTAINING PROTEIN"/>
    <property type="match status" value="1"/>
</dbReference>
<comment type="caution">
    <text evidence="1">The sequence shown here is derived from an EMBL/GenBank/DDBJ whole genome shotgun (WGS) entry which is preliminary data.</text>
</comment>
<name>A0A848MHN7_9GAMM</name>
<protein>
    <submittedName>
        <fullName evidence="1">VOC family protein</fullName>
    </submittedName>
</protein>
<dbReference type="InterPro" id="IPR010393">
    <property type="entry name" value="DUF991_YecM-like"/>
</dbReference>
<evidence type="ECO:0000313" key="1">
    <source>
        <dbReference type="EMBL" id="NMP26679.1"/>
    </source>
</evidence>
<dbReference type="Pfam" id="PF06185">
    <property type="entry name" value="YecM"/>
    <property type="match status" value="1"/>
</dbReference>
<dbReference type="Proteomes" id="UP000585363">
    <property type="component" value="Unassembled WGS sequence"/>
</dbReference>
<organism evidence="1 2">
    <name type="scientific">Rouxiella aceris</name>
    <dbReference type="NCBI Taxonomy" id="2703884"/>
    <lineage>
        <taxon>Bacteria</taxon>
        <taxon>Pseudomonadati</taxon>
        <taxon>Pseudomonadota</taxon>
        <taxon>Gammaproteobacteria</taxon>
        <taxon>Enterobacterales</taxon>
        <taxon>Yersiniaceae</taxon>
        <taxon>Rouxiella</taxon>
    </lineage>
</organism>
<keyword evidence="2" id="KW-1185">Reference proteome</keyword>
<evidence type="ECO:0000313" key="2">
    <source>
        <dbReference type="Proteomes" id="UP000585363"/>
    </source>
</evidence>
<dbReference type="PANTHER" id="PTHR37519">
    <property type="match status" value="1"/>
</dbReference>
<dbReference type="RefSeq" id="WP_169402371.1">
    <property type="nucleotide sequence ID" value="NZ_JAADJU010000003.1"/>
</dbReference>
<proteinExistence type="predicted"/>
<dbReference type="Gene3D" id="3.10.180.10">
    <property type="entry name" value="2,3-Dihydroxybiphenyl 1,2-Dioxygenase, domain 1"/>
    <property type="match status" value="1"/>
</dbReference>
<dbReference type="NCBIfam" id="NF008681">
    <property type="entry name" value="PRK11700.1-4"/>
    <property type="match status" value="1"/>
</dbReference>
<dbReference type="SUPFAM" id="SSF54593">
    <property type="entry name" value="Glyoxalase/Bleomycin resistance protein/Dihydroxybiphenyl dioxygenase"/>
    <property type="match status" value="1"/>
</dbReference>
<gene>
    <name evidence="1" type="ORF">GW590_07380</name>
</gene>
<dbReference type="EMBL" id="JAADJU010000003">
    <property type="protein sequence ID" value="NMP26679.1"/>
    <property type="molecule type" value="Genomic_DNA"/>
</dbReference>
<dbReference type="GO" id="GO:0005829">
    <property type="term" value="C:cytosol"/>
    <property type="evidence" value="ECO:0007669"/>
    <property type="project" value="TreeGrafter"/>
</dbReference>
<dbReference type="AlphaFoldDB" id="A0A848MHN7"/>
<sequence>MTTLSAVAQLQDLVADLPRFNQLLAAFAQKLHLDLPAFYADHISLRCHQNATADRWRQGFMQCATLLNETEINGRPICLFTLAQPLAVGPWQIDVIELPYPGDKRYPHEGWEHVELVLSGGPQDFYPRALALLADEALVAPGIKIKQSAPQGENERLPNPTLAITDGTITIKFHPYSLREIVASEVQPD</sequence>
<dbReference type="InterPro" id="IPR029068">
    <property type="entry name" value="Glyas_Bleomycin-R_OHBP_Dase"/>
</dbReference>
<reference evidence="1 2" key="2">
    <citation type="submission" date="2020-06" db="EMBL/GenBank/DDBJ databases">
        <title>Polyphasic characterization of a Rahnella strain isolated from tree sap.</title>
        <authorList>
            <person name="Kim I.S."/>
        </authorList>
    </citation>
    <scope>NUCLEOTIDE SEQUENCE [LARGE SCALE GENOMIC DNA]</scope>
    <source>
        <strain evidence="1 2">SAP-1</strain>
    </source>
</reference>